<keyword evidence="1" id="KW-1015">Disulfide bond</keyword>
<dbReference type="PROSITE" id="PS00615">
    <property type="entry name" value="C_TYPE_LECTIN_1"/>
    <property type="match status" value="1"/>
</dbReference>
<reference evidence="4" key="3">
    <citation type="submission" date="2025-09" db="UniProtKB">
        <authorList>
            <consortium name="Ensembl"/>
        </authorList>
    </citation>
    <scope>IDENTIFICATION</scope>
</reference>
<evidence type="ECO:0000313" key="4">
    <source>
        <dbReference type="Ensembl" id="ENSPNAP00000050266.1"/>
    </source>
</evidence>
<reference evidence="4" key="2">
    <citation type="submission" date="2025-08" db="UniProtKB">
        <authorList>
            <consortium name="Ensembl"/>
        </authorList>
    </citation>
    <scope>IDENTIFICATION</scope>
</reference>
<keyword evidence="5" id="KW-1185">Reference proteome</keyword>
<dbReference type="PROSITE" id="PS50041">
    <property type="entry name" value="C_TYPE_LECTIN_2"/>
    <property type="match status" value="1"/>
</dbReference>
<evidence type="ECO:0000313" key="5">
    <source>
        <dbReference type="Proteomes" id="UP001501920"/>
    </source>
</evidence>
<dbReference type="Ensembl" id="ENSPNAT00000058320.1">
    <property type="protein sequence ID" value="ENSPNAP00000050266.1"/>
    <property type="gene ID" value="ENSPNAG00000033423.1"/>
</dbReference>
<feature type="chain" id="PRO_5043994962" description="C-type lectin domain-containing protein" evidence="2">
    <location>
        <begin position="20"/>
        <end position="114"/>
    </location>
</feature>
<dbReference type="GeneTree" id="ENSGT00940000160168"/>
<evidence type="ECO:0000256" key="2">
    <source>
        <dbReference type="SAM" id="SignalP"/>
    </source>
</evidence>
<reference evidence="4 5" key="1">
    <citation type="submission" date="2020-10" db="EMBL/GenBank/DDBJ databases">
        <title>Pygocentrus nattereri (red-bellied piranha) genome, fPygNat1, primary haplotype.</title>
        <authorList>
            <person name="Myers G."/>
            <person name="Meyer A."/>
            <person name="Karagic N."/>
            <person name="Pippel M."/>
            <person name="Winkler S."/>
            <person name="Tracey A."/>
            <person name="Wood J."/>
            <person name="Formenti G."/>
            <person name="Howe K."/>
            <person name="Fedrigo O."/>
            <person name="Jarvis E.D."/>
        </authorList>
    </citation>
    <scope>NUCLEOTIDE SEQUENCE [LARGE SCALE GENOMIC DNA]</scope>
</reference>
<feature type="signal peptide" evidence="2">
    <location>
        <begin position="1"/>
        <end position="19"/>
    </location>
</feature>
<dbReference type="InterPro" id="IPR050111">
    <property type="entry name" value="C-type_lectin/snaclec_domain"/>
</dbReference>
<dbReference type="Gene3D" id="3.10.100.10">
    <property type="entry name" value="Mannose-Binding Protein A, subunit A"/>
    <property type="match status" value="1"/>
</dbReference>
<dbReference type="SUPFAM" id="SSF56436">
    <property type="entry name" value="C-type lectin-like"/>
    <property type="match status" value="1"/>
</dbReference>
<dbReference type="InterPro" id="IPR016186">
    <property type="entry name" value="C-type_lectin-like/link_sf"/>
</dbReference>
<evidence type="ECO:0000256" key="1">
    <source>
        <dbReference type="ARBA" id="ARBA00023157"/>
    </source>
</evidence>
<accession>A0AAR2JK91</accession>
<dbReference type="Pfam" id="PF00059">
    <property type="entry name" value="Lectin_C"/>
    <property type="match status" value="1"/>
</dbReference>
<name>A0AAR2JK91_PYGNA</name>
<dbReference type="PANTHER" id="PTHR22803">
    <property type="entry name" value="MANNOSE, PHOSPHOLIPASE, LECTIN RECEPTOR RELATED"/>
    <property type="match status" value="1"/>
</dbReference>
<proteinExistence type="predicted"/>
<evidence type="ECO:0000259" key="3">
    <source>
        <dbReference type="PROSITE" id="PS50041"/>
    </source>
</evidence>
<dbReference type="InterPro" id="IPR001304">
    <property type="entry name" value="C-type_lectin-like"/>
</dbReference>
<dbReference type="AlphaFoldDB" id="A0AAR2JK91"/>
<dbReference type="Proteomes" id="UP001501920">
    <property type="component" value="Chromosome 4"/>
</dbReference>
<organism evidence="4 5">
    <name type="scientific">Pygocentrus nattereri</name>
    <name type="common">Red-bellied piranha</name>
    <dbReference type="NCBI Taxonomy" id="42514"/>
    <lineage>
        <taxon>Eukaryota</taxon>
        <taxon>Metazoa</taxon>
        <taxon>Chordata</taxon>
        <taxon>Craniata</taxon>
        <taxon>Vertebrata</taxon>
        <taxon>Euteleostomi</taxon>
        <taxon>Actinopterygii</taxon>
        <taxon>Neopterygii</taxon>
        <taxon>Teleostei</taxon>
        <taxon>Ostariophysi</taxon>
        <taxon>Characiformes</taxon>
        <taxon>Characoidei</taxon>
        <taxon>Pygocentrus</taxon>
    </lineage>
</organism>
<protein>
    <recommendedName>
        <fullName evidence="3">C-type lectin domain-containing protein</fullName>
    </recommendedName>
</protein>
<sequence length="114" mass="13413">VRSFLIQTPLLLLPRTVLPQWTPVWLSGYYWIGLRKINNSWTWVGTSKKLTEEAKNWAKGEPNNGRNNEDCVEIYIKREKDEGKWNDESCKKKKTALCYTGKWTHFMPTLTLHS</sequence>
<feature type="domain" description="C-type lectin" evidence="3">
    <location>
        <begin position="29"/>
        <end position="99"/>
    </location>
</feature>
<dbReference type="InterPro" id="IPR018378">
    <property type="entry name" value="C-type_lectin_CS"/>
</dbReference>
<dbReference type="InterPro" id="IPR016187">
    <property type="entry name" value="CTDL_fold"/>
</dbReference>
<keyword evidence="2" id="KW-0732">Signal</keyword>